<dbReference type="InterPro" id="IPR000683">
    <property type="entry name" value="Gfo/Idh/MocA-like_OxRdtase_N"/>
</dbReference>
<keyword evidence="3" id="KW-1185">Reference proteome</keyword>
<dbReference type="InterPro" id="IPR036291">
    <property type="entry name" value="NAD(P)-bd_dom_sf"/>
</dbReference>
<gene>
    <name evidence="2" type="ORF">JM93_02489</name>
</gene>
<dbReference type="RefSeq" id="WP_145343678.1">
    <property type="nucleotide sequence ID" value="NZ_SMLY01000082.1"/>
</dbReference>
<accession>A0A562T0X8</accession>
<dbReference type="PANTHER" id="PTHR43708">
    <property type="entry name" value="CONSERVED EXPRESSED OXIDOREDUCTASE (EUROFUNG)"/>
    <property type="match status" value="1"/>
</dbReference>
<dbReference type="AlphaFoldDB" id="A0A562T0X8"/>
<dbReference type="Gene3D" id="3.30.360.10">
    <property type="entry name" value="Dihydrodipicolinate Reductase, domain 2"/>
    <property type="match status" value="1"/>
</dbReference>
<dbReference type="PANTHER" id="PTHR43708:SF4">
    <property type="entry name" value="OXIDOREDUCTASE YCEM-RELATED"/>
    <property type="match status" value="1"/>
</dbReference>
<dbReference type="Gene3D" id="3.40.50.720">
    <property type="entry name" value="NAD(P)-binding Rossmann-like Domain"/>
    <property type="match status" value="1"/>
</dbReference>
<organism evidence="2 3">
    <name type="scientific">Roseibium hamelinense</name>
    <dbReference type="NCBI Taxonomy" id="150831"/>
    <lineage>
        <taxon>Bacteria</taxon>
        <taxon>Pseudomonadati</taxon>
        <taxon>Pseudomonadota</taxon>
        <taxon>Alphaproteobacteria</taxon>
        <taxon>Hyphomicrobiales</taxon>
        <taxon>Stappiaceae</taxon>
        <taxon>Roseibium</taxon>
    </lineage>
</organism>
<dbReference type="Proteomes" id="UP000320593">
    <property type="component" value="Unassembled WGS sequence"/>
</dbReference>
<dbReference type="InterPro" id="IPR051317">
    <property type="entry name" value="Gfo/Idh/MocA_oxidoreduct"/>
</dbReference>
<feature type="domain" description="Gfo/Idh/MocA-like oxidoreductase N-terminal" evidence="1">
    <location>
        <begin position="2"/>
        <end position="120"/>
    </location>
</feature>
<dbReference type="GO" id="GO:0000166">
    <property type="term" value="F:nucleotide binding"/>
    <property type="evidence" value="ECO:0007669"/>
    <property type="project" value="InterPro"/>
</dbReference>
<comment type="caution">
    <text evidence="2">The sequence shown here is derived from an EMBL/GenBank/DDBJ whole genome shotgun (WGS) entry which is preliminary data.</text>
</comment>
<dbReference type="Pfam" id="PF01408">
    <property type="entry name" value="GFO_IDH_MocA"/>
    <property type="match status" value="1"/>
</dbReference>
<dbReference type="OrthoDB" id="7804998at2"/>
<evidence type="ECO:0000259" key="1">
    <source>
        <dbReference type="Pfam" id="PF01408"/>
    </source>
</evidence>
<evidence type="ECO:0000313" key="2">
    <source>
        <dbReference type="EMBL" id="TWI87249.1"/>
    </source>
</evidence>
<proteinExistence type="predicted"/>
<evidence type="ECO:0000313" key="3">
    <source>
        <dbReference type="Proteomes" id="UP000320593"/>
    </source>
</evidence>
<reference evidence="2 3" key="1">
    <citation type="submission" date="2019-07" db="EMBL/GenBank/DDBJ databases">
        <title>Genomic Encyclopedia of Archaeal and Bacterial Type Strains, Phase II (KMG-II): from individual species to whole genera.</title>
        <authorList>
            <person name="Goeker M."/>
        </authorList>
    </citation>
    <scope>NUCLEOTIDE SEQUENCE [LARGE SCALE GENOMIC DNA]</scope>
    <source>
        <strain evidence="2 3">ATCC BAA-252</strain>
    </source>
</reference>
<dbReference type="EMBL" id="VLLF01000005">
    <property type="protein sequence ID" value="TWI87249.1"/>
    <property type="molecule type" value="Genomic_DNA"/>
</dbReference>
<sequence length="338" mass="37761">MKLGFIGFGPQAKENIIPCCQLISGVEIAGICEKDAHRRRQAQERFRLDCGYSDYRQMIDDLHPDAVIAACYPDDHYEIARFCLDRSIPVFVEKPPAPSSRHLEELITLARRKRTTTGVGMNFRFAAVSTRLKALASGQLSSISLRHYCNKPTDPFWNYASTLRSFLHAQTIHSLDFLIDLCGPVDELAVFGGDEASVIDMTVMVTFANGQHASLITANTSPHFVFDFDAVCSDGRHISSSALWHMGVTEVGKVYANEEEKRWSEHWAPSPLDSGYQRSGYAGQMAEFLAAVEEGRESRISFASVAETYRCLDQIESQVAGRRYIPKPAMHSLTREAV</sequence>
<protein>
    <submittedName>
        <fullName evidence="2">Putative dehydrogenase</fullName>
    </submittedName>
</protein>
<name>A0A562T0X8_9HYPH</name>
<dbReference type="SUPFAM" id="SSF51735">
    <property type="entry name" value="NAD(P)-binding Rossmann-fold domains"/>
    <property type="match status" value="1"/>
</dbReference>